<dbReference type="EMBL" id="ML978202">
    <property type="protein sequence ID" value="KAF2029333.1"/>
    <property type="molecule type" value="Genomic_DNA"/>
</dbReference>
<reference evidence="1" key="1">
    <citation type="journal article" date="2020" name="Stud. Mycol.">
        <title>101 Dothideomycetes genomes: a test case for predicting lifestyles and emergence of pathogens.</title>
        <authorList>
            <person name="Haridas S."/>
            <person name="Albert R."/>
            <person name="Binder M."/>
            <person name="Bloem J."/>
            <person name="Labutti K."/>
            <person name="Salamov A."/>
            <person name="Andreopoulos B."/>
            <person name="Baker S."/>
            <person name="Barry K."/>
            <person name="Bills G."/>
            <person name="Bluhm B."/>
            <person name="Cannon C."/>
            <person name="Castanera R."/>
            <person name="Culley D."/>
            <person name="Daum C."/>
            <person name="Ezra D."/>
            <person name="Gonzalez J."/>
            <person name="Henrissat B."/>
            <person name="Kuo A."/>
            <person name="Liang C."/>
            <person name="Lipzen A."/>
            <person name="Lutzoni F."/>
            <person name="Magnuson J."/>
            <person name="Mondo S."/>
            <person name="Nolan M."/>
            <person name="Ohm R."/>
            <person name="Pangilinan J."/>
            <person name="Park H.-J."/>
            <person name="Ramirez L."/>
            <person name="Alfaro M."/>
            <person name="Sun H."/>
            <person name="Tritt A."/>
            <person name="Yoshinaga Y."/>
            <person name="Zwiers L.-H."/>
            <person name="Turgeon B."/>
            <person name="Goodwin S."/>
            <person name="Spatafora J."/>
            <person name="Crous P."/>
            <person name="Grigoriev I."/>
        </authorList>
    </citation>
    <scope>NUCLEOTIDE SEQUENCE</scope>
    <source>
        <strain evidence="1">CBS 110217</strain>
    </source>
</reference>
<protein>
    <submittedName>
        <fullName evidence="1">Uncharacterized protein</fullName>
    </submittedName>
</protein>
<accession>A0A9P4H735</accession>
<evidence type="ECO:0000313" key="2">
    <source>
        <dbReference type="Proteomes" id="UP000799777"/>
    </source>
</evidence>
<dbReference type="AlphaFoldDB" id="A0A9P4H735"/>
<name>A0A9P4H735_9PLEO</name>
<proteinExistence type="predicted"/>
<dbReference type="Proteomes" id="UP000799777">
    <property type="component" value="Unassembled WGS sequence"/>
</dbReference>
<comment type="caution">
    <text evidence="1">The sequence shown here is derived from an EMBL/GenBank/DDBJ whole genome shotgun (WGS) entry which is preliminary data.</text>
</comment>
<gene>
    <name evidence="1" type="ORF">EK21DRAFT_67919</name>
</gene>
<evidence type="ECO:0000313" key="1">
    <source>
        <dbReference type="EMBL" id="KAF2029333.1"/>
    </source>
</evidence>
<sequence length="153" mass="17939">RHLHFDITHISIITIEWLPSIARNDLGFTTLHTLMIDFDCRSINRAVVLPLLSSISAIEFPTRVLIVEYNHDYDIYTRRTDGLLEDRSDFVETCALEKLTIARTDDERVVERIDWFLGKTDLITFGWPMVRKSEGKRMTRKMGEDNVRCQPLR</sequence>
<organism evidence="1 2">
    <name type="scientific">Setomelanomma holmii</name>
    <dbReference type="NCBI Taxonomy" id="210430"/>
    <lineage>
        <taxon>Eukaryota</taxon>
        <taxon>Fungi</taxon>
        <taxon>Dikarya</taxon>
        <taxon>Ascomycota</taxon>
        <taxon>Pezizomycotina</taxon>
        <taxon>Dothideomycetes</taxon>
        <taxon>Pleosporomycetidae</taxon>
        <taxon>Pleosporales</taxon>
        <taxon>Pleosporineae</taxon>
        <taxon>Phaeosphaeriaceae</taxon>
        <taxon>Setomelanomma</taxon>
    </lineage>
</organism>
<keyword evidence="2" id="KW-1185">Reference proteome</keyword>
<feature type="non-terminal residue" evidence="1">
    <location>
        <position position="1"/>
    </location>
</feature>